<protein>
    <submittedName>
        <fullName evidence="2">Uncharacterized protein</fullName>
    </submittedName>
</protein>
<proteinExistence type="predicted"/>
<organism evidence="2">
    <name type="scientific">Sorghum bicolor</name>
    <name type="common">Sorghum</name>
    <name type="synonym">Sorghum vulgare</name>
    <dbReference type="NCBI Taxonomy" id="4558"/>
    <lineage>
        <taxon>Eukaryota</taxon>
        <taxon>Viridiplantae</taxon>
        <taxon>Streptophyta</taxon>
        <taxon>Embryophyta</taxon>
        <taxon>Tracheophyta</taxon>
        <taxon>Spermatophyta</taxon>
        <taxon>Magnoliopsida</taxon>
        <taxon>Liliopsida</taxon>
        <taxon>Poales</taxon>
        <taxon>Poaceae</taxon>
        <taxon>PACMAD clade</taxon>
        <taxon>Panicoideae</taxon>
        <taxon>Andropogonodae</taxon>
        <taxon>Andropogoneae</taxon>
        <taxon>Sorghinae</taxon>
        <taxon>Sorghum</taxon>
    </lineage>
</organism>
<feature type="compositionally biased region" description="Low complexity" evidence="1">
    <location>
        <begin position="86"/>
        <end position="100"/>
    </location>
</feature>
<dbReference type="EMBL" id="GL002667">
    <property type="protein sequence ID" value="EES20545.1"/>
    <property type="molecule type" value="Genomic_DNA"/>
</dbReference>
<dbReference type="HOGENOM" id="CLU_1811229_0_0_1"/>
<evidence type="ECO:0000256" key="1">
    <source>
        <dbReference type="SAM" id="MobiDB-lite"/>
    </source>
</evidence>
<accession>C6JS67</accession>
<evidence type="ECO:0000313" key="2">
    <source>
        <dbReference type="EMBL" id="EES20545.1"/>
    </source>
</evidence>
<feature type="non-terminal residue" evidence="2">
    <location>
        <position position="143"/>
    </location>
</feature>
<reference evidence="2" key="1">
    <citation type="journal article" date="2009" name="Nature">
        <title>The Sorghum bicolor genome and the diversification of grasses.</title>
        <authorList>
            <person name="Paterson A.H."/>
            <person name="Bowers J.E."/>
            <person name="Bruggmann R."/>
            <person name="Dubchak I."/>
            <person name="Grimwood J."/>
            <person name="Gundlach H."/>
            <person name="Haberer G."/>
            <person name="Hellsten U."/>
            <person name="Mitros T."/>
            <person name="Poliakov A."/>
            <person name="Schmutz J."/>
            <person name="Spannagl M."/>
            <person name="Tang H."/>
            <person name="Wang X."/>
            <person name="Wicker T."/>
            <person name="Bharti A.K."/>
            <person name="Chapman J."/>
            <person name="Feltus F.A."/>
            <person name="Gowik U."/>
            <person name="Grigoriev I.V."/>
            <person name="Lyons E."/>
            <person name="Maher C.A."/>
            <person name="Martis M."/>
            <person name="Narechania A."/>
            <person name="Otillar R.P."/>
            <person name="Penning B.W."/>
            <person name="Salamov A.A."/>
            <person name="Wang Y."/>
            <person name="Zhang L."/>
            <person name="Carpita N.C."/>
            <person name="Freeling M."/>
            <person name="Gingle A.R."/>
            <person name="Hash C.T."/>
            <person name="Keller B."/>
            <person name="Klein P."/>
            <person name="Kresovich S."/>
            <person name="McCann M.C."/>
            <person name="Ming R."/>
            <person name="Peterson D.G."/>
            <person name="Mehboob-ur-Rahman"/>
            <person name="Ware D."/>
            <person name="Westhoff P."/>
            <person name="Mayer K.F."/>
            <person name="Messing J."/>
            <person name="Rokhsar D.S."/>
        </authorList>
    </citation>
    <scope>NUCLEOTIDE SEQUENCE [LARGE SCALE GENOMIC DNA]</scope>
</reference>
<name>C6JS67_SORBI</name>
<gene>
    <name evidence="2" type="primary">Sb0073s002060</name>
    <name evidence="2" type="ORF">SORBIDRAFT_0073s002060</name>
</gene>
<feature type="region of interest" description="Disordered" evidence="1">
    <location>
        <begin position="53"/>
        <end position="105"/>
    </location>
</feature>
<dbReference type="AlphaFoldDB" id="C6JS67"/>
<sequence length="143" mass="15740">MNRTSPASGVHRPVVNPSTIAHRTLSLSVRCLKGHRPLDEMFEGNTVDCTSSYVPAATPTTEVHEVTSNDEGGEDEDNVTPLSLGTKRASNTSTTATSPNKKTKIPVVRVMNQHMTSHIEIARERLEMQKTIFQQKAQEKENA</sequence>